<proteinExistence type="predicted"/>
<dbReference type="AlphaFoldDB" id="A0AAV3UJR4"/>
<reference evidence="2 3" key="1">
    <citation type="journal article" date="2019" name="Int. J. Syst. Evol. Microbiol.">
        <title>The Global Catalogue of Microorganisms (GCM) 10K type strain sequencing project: providing services to taxonomists for standard genome sequencing and annotation.</title>
        <authorList>
            <consortium name="The Broad Institute Genomics Platform"/>
            <consortium name="The Broad Institute Genome Sequencing Center for Infectious Disease"/>
            <person name="Wu L."/>
            <person name="Ma J."/>
        </authorList>
    </citation>
    <scope>NUCLEOTIDE SEQUENCE [LARGE SCALE GENOMIC DNA]</scope>
    <source>
        <strain evidence="2 3">JCM 17504</strain>
    </source>
</reference>
<dbReference type="Proteomes" id="UP001501729">
    <property type="component" value="Unassembled WGS sequence"/>
</dbReference>
<organism evidence="2 3">
    <name type="scientific">Haladaptatus pallidirubidus</name>
    <dbReference type="NCBI Taxonomy" id="1008152"/>
    <lineage>
        <taxon>Archaea</taxon>
        <taxon>Methanobacteriati</taxon>
        <taxon>Methanobacteriota</taxon>
        <taxon>Stenosarchaea group</taxon>
        <taxon>Halobacteria</taxon>
        <taxon>Halobacteriales</taxon>
        <taxon>Haladaptataceae</taxon>
        <taxon>Haladaptatus</taxon>
    </lineage>
</organism>
<evidence type="ECO:0000313" key="3">
    <source>
        <dbReference type="Proteomes" id="UP001501729"/>
    </source>
</evidence>
<evidence type="ECO:0000313" key="2">
    <source>
        <dbReference type="EMBL" id="GAA5054182.1"/>
    </source>
</evidence>
<keyword evidence="3" id="KW-1185">Reference proteome</keyword>
<protein>
    <submittedName>
        <fullName evidence="2">Uncharacterized protein</fullName>
    </submittedName>
</protein>
<sequence length="94" mass="10878">MRVLMSSPEPERIRGHVSGTYPNPTVNDVDPADAFPTMYDGEYVAEIRFDLEEDCCFRFDVEDRRSIPSLGTVHVALAESYRERWRAHDRESDV</sequence>
<name>A0AAV3UJR4_9EURY</name>
<dbReference type="EMBL" id="BAABKX010000013">
    <property type="protein sequence ID" value="GAA5054182.1"/>
    <property type="molecule type" value="Genomic_DNA"/>
</dbReference>
<gene>
    <name evidence="2" type="ORF">GCM10025751_32400</name>
</gene>
<evidence type="ECO:0000256" key="1">
    <source>
        <dbReference type="SAM" id="MobiDB-lite"/>
    </source>
</evidence>
<accession>A0AAV3UJR4</accession>
<comment type="caution">
    <text evidence="2">The sequence shown here is derived from an EMBL/GenBank/DDBJ whole genome shotgun (WGS) entry which is preliminary data.</text>
</comment>
<feature type="region of interest" description="Disordered" evidence="1">
    <location>
        <begin position="1"/>
        <end position="27"/>
    </location>
</feature>